<dbReference type="Proteomes" id="UP001597231">
    <property type="component" value="Unassembled WGS sequence"/>
</dbReference>
<feature type="transmembrane region" description="Helical" evidence="1">
    <location>
        <begin position="47"/>
        <end position="71"/>
    </location>
</feature>
<keyword evidence="1" id="KW-0472">Membrane</keyword>
<keyword evidence="3" id="KW-1185">Reference proteome</keyword>
<evidence type="ECO:0000256" key="1">
    <source>
        <dbReference type="SAM" id="Phobius"/>
    </source>
</evidence>
<protein>
    <recommendedName>
        <fullName evidence="4">DUF3784 domain-containing protein</fullName>
    </recommendedName>
</protein>
<keyword evidence="1" id="KW-0812">Transmembrane</keyword>
<dbReference type="EMBL" id="JBHTLT010000134">
    <property type="protein sequence ID" value="MFD1207129.1"/>
    <property type="molecule type" value="Genomic_DNA"/>
</dbReference>
<reference evidence="3" key="1">
    <citation type="journal article" date="2019" name="Int. J. Syst. Evol. Microbiol.">
        <title>The Global Catalogue of Microorganisms (GCM) 10K type strain sequencing project: providing services to taxonomists for standard genome sequencing and annotation.</title>
        <authorList>
            <consortium name="The Broad Institute Genomics Platform"/>
            <consortium name="The Broad Institute Genome Sequencing Center for Infectious Disease"/>
            <person name="Wu L."/>
            <person name="Ma J."/>
        </authorList>
    </citation>
    <scope>NUCLEOTIDE SEQUENCE [LARGE SCALE GENOMIC DNA]</scope>
    <source>
        <strain evidence="3">CCUG 53915</strain>
    </source>
</reference>
<keyword evidence="1" id="KW-1133">Transmembrane helix</keyword>
<proteinExistence type="predicted"/>
<evidence type="ECO:0000313" key="2">
    <source>
        <dbReference type="EMBL" id="MFD1207129.1"/>
    </source>
</evidence>
<gene>
    <name evidence="2" type="ORF">ACFQ38_18675</name>
</gene>
<feature type="transmembrane region" description="Helical" evidence="1">
    <location>
        <begin position="6"/>
        <end position="26"/>
    </location>
</feature>
<accession>A0ABW3U4H5</accession>
<evidence type="ECO:0008006" key="4">
    <source>
        <dbReference type="Google" id="ProtNLM"/>
    </source>
</evidence>
<dbReference type="RefSeq" id="WP_381482787.1">
    <property type="nucleotide sequence ID" value="NZ_JBHTLT010000134.1"/>
</dbReference>
<sequence length="102" mass="11737">MISEMIMAVIFMIPLYAFFIWTYSCPEDSFLFGRRWMFEEEPEVSPYVIRYLKFASISAMIGTPIIIISIFLSQSAFGLSIVVFLFVLVVGAAIIFTRNSKR</sequence>
<evidence type="ECO:0000313" key="3">
    <source>
        <dbReference type="Proteomes" id="UP001597231"/>
    </source>
</evidence>
<feature type="transmembrane region" description="Helical" evidence="1">
    <location>
        <begin position="77"/>
        <end position="96"/>
    </location>
</feature>
<name>A0ABW3U4H5_9BACL</name>
<comment type="caution">
    <text evidence="2">The sequence shown here is derived from an EMBL/GenBank/DDBJ whole genome shotgun (WGS) entry which is preliminary data.</text>
</comment>
<organism evidence="2 3">
    <name type="scientific">Sporosarcina contaminans</name>
    <dbReference type="NCBI Taxonomy" id="633403"/>
    <lineage>
        <taxon>Bacteria</taxon>
        <taxon>Bacillati</taxon>
        <taxon>Bacillota</taxon>
        <taxon>Bacilli</taxon>
        <taxon>Bacillales</taxon>
        <taxon>Caryophanaceae</taxon>
        <taxon>Sporosarcina</taxon>
    </lineage>
</organism>